<evidence type="ECO:0000256" key="1">
    <source>
        <dbReference type="ARBA" id="ARBA00022553"/>
    </source>
</evidence>
<keyword evidence="2" id="KW-0902">Two-component regulatory system</keyword>
<organism evidence="10 11">
    <name type="scientific">Thiorhodococcus mannitoliphagus</name>
    <dbReference type="NCBI Taxonomy" id="329406"/>
    <lineage>
        <taxon>Bacteria</taxon>
        <taxon>Pseudomonadati</taxon>
        <taxon>Pseudomonadota</taxon>
        <taxon>Gammaproteobacteria</taxon>
        <taxon>Chromatiales</taxon>
        <taxon>Chromatiaceae</taxon>
        <taxon>Thiorhodococcus</taxon>
    </lineage>
</organism>
<dbReference type="GO" id="GO:0006355">
    <property type="term" value="P:regulation of DNA-templated transcription"/>
    <property type="evidence" value="ECO:0007669"/>
    <property type="project" value="InterPro"/>
</dbReference>
<dbReference type="GO" id="GO:0000976">
    <property type="term" value="F:transcription cis-regulatory region binding"/>
    <property type="evidence" value="ECO:0007669"/>
    <property type="project" value="TreeGrafter"/>
</dbReference>
<reference evidence="11" key="1">
    <citation type="journal article" date="2020" name="Microbiol. Resour. Announc.">
        <title>Draft Genome Sequences of Thiorhodococcus mannitoliphagus and Thiorhodococcus minor, Purple Sulfur Photosynthetic Bacteria in the Gammaproteobacterial Family Chromatiaceae.</title>
        <authorList>
            <person name="Aviles F.A."/>
            <person name="Meyer T.E."/>
            <person name="Kyndt J.A."/>
        </authorList>
    </citation>
    <scope>NUCLEOTIDE SEQUENCE [LARGE SCALE GENOMIC DNA]</scope>
    <source>
        <strain evidence="11">DSM 18266</strain>
    </source>
</reference>
<protein>
    <submittedName>
        <fullName evidence="10">Response regulator transcription factor</fullName>
    </submittedName>
</protein>
<evidence type="ECO:0000256" key="5">
    <source>
        <dbReference type="ARBA" id="ARBA00023163"/>
    </source>
</evidence>
<dbReference type="Pfam" id="PF00486">
    <property type="entry name" value="Trans_reg_C"/>
    <property type="match status" value="1"/>
</dbReference>
<evidence type="ECO:0000256" key="7">
    <source>
        <dbReference type="PROSITE-ProRule" id="PRU01091"/>
    </source>
</evidence>
<dbReference type="SMART" id="SM00862">
    <property type="entry name" value="Trans_reg_C"/>
    <property type="match status" value="1"/>
</dbReference>
<dbReference type="SMART" id="SM00448">
    <property type="entry name" value="REC"/>
    <property type="match status" value="1"/>
</dbReference>
<reference evidence="10 11" key="2">
    <citation type="submission" date="2020-02" db="EMBL/GenBank/DDBJ databases">
        <title>Genome sequences of Thiorhodococcus mannitoliphagus and Thiorhodococcus minor, purple sulfur photosynthetic bacteria in the gammaproteobacterial family, Chromatiaceae.</title>
        <authorList>
            <person name="Aviles F.A."/>
            <person name="Meyer T.E."/>
            <person name="Kyndt J.A."/>
        </authorList>
    </citation>
    <scope>NUCLEOTIDE SEQUENCE [LARGE SCALE GENOMIC DNA]</scope>
    <source>
        <strain evidence="10 11">DSM 18266</strain>
    </source>
</reference>
<keyword evidence="5" id="KW-0804">Transcription</keyword>
<dbReference type="Gene3D" id="3.40.50.2300">
    <property type="match status" value="1"/>
</dbReference>
<keyword evidence="4 7" id="KW-0238">DNA-binding</keyword>
<evidence type="ECO:0000259" key="9">
    <source>
        <dbReference type="PROSITE" id="PS51755"/>
    </source>
</evidence>
<dbReference type="GO" id="GO:0032993">
    <property type="term" value="C:protein-DNA complex"/>
    <property type="evidence" value="ECO:0007669"/>
    <property type="project" value="TreeGrafter"/>
</dbReference>
<dbReference type="Gene3D" id="1.10.10.10">
    <property type="entry name" value="Winged helix-like DNA-binding domain superfamily/Winged helix DNA-binding domain"/>
    <property type="match status" value="1"/>
</dbReference>
<evidence type="ECO:0000256" key="6">
    <source>
        <dbReference type="PROSITE-ProRule" id="PRU00169"/>
    </source>
</evidence>
<evidence type="ECO:0000313" key="11">
    <source>
        <dbReference type="Proteomes" id="UP000471640"/>
    </source>
</evidence>
<dbReference type="InterPro" id="IPR016032">
    <property type="entry name" value="Sig_transdc_resp-reg_C-effctor"/>
</dbReference>
<dbReference type="PANTHER" id="PTHR48111">
    <property type="entry name" value="REGULATOR OF RPOS"/>
    <property type="match status" value="1"/>
</dbReference>
<keyword evidence="11" id="KW-1185">Reference proteome</keyword>
<dbReference type="InterPro" id="IPR001867">
    <property type="entry name" value="OmpR/PhoB-type_DNA-bd"/>
</dbReference>
<dbReference type="CDD" id="cd17574">
    <property type="entry name" value="REC_OmpR"/>
    <property type="match status" value="1"/>
</dbReference>
<dbReference type="GO" id="GO:0005829">
    <property type="term" value="C:cytosol"/>
    <property type="evidence" value="ECO:0007669"/>
    <property type="project" value="TreeGrafter"/>
</dbReference>
<sequence length="232" mass="25816">MAANESHLKVLVVEDHDALREVTVETLEARGFRAIGVDCAEAVCELADQHDFDVAVLDLNLPGEDGLSLARRLRAVRPDLGIVMVTARDQLSDKITGYQHGADLYLIKPVDAEELGLAIQALARRLRPEPPQDQSGCLDRHSRNLIFPGGELTLTPDETTLLTALALAQDQSMASWQLLELLDRELNEHGKKQLEVLFSRLRGKLKAHGIERPIIRAERGRGYRLCLPLRLL</sequence>
<feature type="DNA-binding region" description="OmpR/PhoB-type" evidence="7">
    <location>
        <begin position="128"/>
        <end position="227"/>
    </location>
</feature>
<dbReference type="InterPro" id="IPR039420">
    <property type="entry name" value="WalR-like"/>
</dbReference>
<gene>
    <name evidence="10" type="ORF">G3480_21200</name>
</gene>
<dbReference type="AlphaFoldDB" id="A0A6P1DX74"/>
<dbReference type="EMBL" id="JAAIJR010000125">
    <property type="protein sequence ID" value="NEX22788.1"/>
    <property type="molecule type" value="Genomic_DNA"/>
</dbReference>
<feature type="domain" description="OmpR/PhoB-type" evidence="9">
    <location>
        <begin position="128"/>
        <end position="227"/>
    </location>
</feature>
<evidence type="ECO:0000256" key="4">
    <source>
        <dbReference type="ARBA" id="ARBA00023125"/>
    </source>
</evidence>
<evidence type="ECO:0000313" key="10">
    <source>
        <dbReference type="EMBL" id="NEX22788.1"/>
    </source>
</evidence>
<feature type="domain" description="Response regulatory" evidence="8">
    <location>
        <begin position="9"/>
        <end position="123"/>
    </location>
</feature>
<dbReference type="PROSITE" id="PS50110">
    <property type="entry name" value="RESPONSE_REGULATORY"/>
    <property type="match status" value="1"/>
</dbReference>
<dbReference type="InterPro" id="IPR036388">
    <property type="entry name" value="WH-like_DNA-bd_sf"/>
</dbReference>
<dbReference type="PANTHER" id="PTHR48111:SF1">
    <property type="entry name" value="TWO-COMPONENT RESPONSE REGULATOR ORR33"/>
    <property type="match status" value="1"/>
</dbReference>
<dbReference type="Pfam" id="PF00072">
    <property type="entry name" value="Response_reg"/>
    <property type="match status" value="1"/>
</dbReference>
<dbReference type="InterPro" id="IPR011006">
    <property type="entry name" value="CheY-like_superfamily"/>
</dbReference>
<proteinExistence type="predicted"/>
<keyword evidence="3" id="KW-0805">Transcription regulation</keyword>
<dbReference type="Proteomes" id="UP000471640">
    <property type="component" value="Unassembled WGS sequence"/>
</dbReference>
<dbReference type="RefSeq" id="WP_164655882.1">
    <property type="nucleotide sequence ID" value="NZ_JAAIJR010000125.1"/>
</dbReference>
<dbReference type="PROSITE" id="PS51755">
    <property type="entry name" value="OMPR_PHOB"/>
    <property type="match status" value="1"/>
</dbReference>
<name>A0A6P1DX74_9GAMM</name>
<dbReference type="GO" id="GO:0000156">
    <property type="term" value="F:phosphorelay response regulator activity"/>
    <property type="evidence" value="ECO:0007669"/>
    <property type="project" value="TreeGrafter"/>
</dbReference>
<evidence type="ECO:0000259" key="8">
    <source>
        <dbReference type="PROSITE" id="PS50110"/>
    </source>
</evidence>
<dbReference type="SUPFAM" id="SSF52172">
    <property type="entry name" value="CheY-like"/>
    <property type="match status" value="1"/>
</dbReference>
<feature type="modified residue" description="4-aspartylphosphate" evidence="6">
    <location>
        <position position="58"/>
    </location>
</feature>
<evidence type="ECO:0000256" key="3">
    <source>
        <dbReference type="ARBA" id="ARBA00023015"/>
    </source>
</evidence>
<dbReference type="InterPro" id="IPR001789">
    <property type="entry name" value="Sig_transdc_resp-reg_receiver"/>
</dbReference>
<accession>A0A6P1DX74</accession>
<dbReference type="SUPFAM" id="SSF46894">
    <property type="entry name" value="C-terminal effector domain of the bipartite response regulators"/>
    <property type="match status" value="1"/>
</dbReference>
<keyword evidence="1 6" id="KW-0597">Phosphoprotein</keyword>
<evidence type="ECO:0000256" key="2">
    <source>
        <dbReference type="ARBA" id="ARBA00023012"/>
    </source>
</evidence>
<comment type="caution">
    <text evidence="10">The sequence shown here is derived from an EMBL/GenBank/DDBJ whole genome shotgun (WGS) entry which is preliminary data.</text>
</comment>